<dbReference type="Pfam" id="PF20998">
    <property type="entry name" value="Nol11_C"/>
    <property type="match status" value="1"/>
</dbReference>
<feature type="domain" description="Nucleolar protein 11 C-terminal" evidence="9">
    <location>
        <begin position="411"/>
        <end position="726"/>
    </location>
</feature>
<comment type="subcellular location">
    <subcellularLocation>
        <location evidence="1">Nucleus</location>
        <location evidence="1">Nucleolus</location>
    </subcellularLocation>
</comment>
<dbReference type="InterPro" id="IPR048897">
    <property type="entry name" value="Nol11_C"/>
</dbReference>
<keyword evidence="6" id="KW-0539">Nucleus</keyword>
<keyword evidence="2" id="KW-0698">rRNA processing</keyword>
<feature type="compositionally biased region" description="Polar residues" evidence="7">
    <location>
        <begin position="548"/>
        <end position="570"/>
    </location>
</feature>
<evidence type="ECO:0000256" key="1">
    <source>
        <dbReference type="ARBA" id="ARBA00004604"/>
    </source>
</evidence>
<protein>
    <recommendedName>
        <fullName evidence="12">Nucleolar protein 11</fullName>
    </recommendedName>
</protein>
<dbReference type="Gene3D" id="2.130.10.10">
    <property type="entry name" value="YVTN repeat-like/Quinoprotein amine dehydrogenase"/>
    <property type="match status" value="1"/>
</dbReference>
<feature type="region of interest" description="Disordered" evidence="7">
    <location>
        <begin position="373"/>
        <end position="392"/>
    </location>
</feature>
<feature type="domain" description="Nucleolar protein 11 N-terminal" evidence="8">
    <location>
        <begin position="1"/>
        <end position="335"/>
    </location>
</feature>
<evidence type="ECO:0000259" key="9">
    <source>
        <dbReference type="Pfam" id="PF20998"/>
    </source>
</evidence>
<proteinExistence type="predicted"/>
<comment type="caution">
    <text evidence="10">The sequence shown here is derived from an EMBL/GenBank/DDBJ whole genome shotgun (WGS) entry which is preliminary data.</text>
</comment>
<dbReference type="Proteomes" id="UP000823561">
    <property type="component" value="Chromosome 7"/>
</dbReference>
<dbReference type="InterPro" id="IPR042859">
    <property type="entry name" value="NOL11"/>
</dbReference>
<dbReference type="Pfam" id="PF08168">
    <property type="entry name" value="NOL11_N"/>
    <property type="match status" value="1"/>
</dbReference>
<organism evidence="10 11">
    <name type="scientific">Alosa alosa</name>
    <name type="common">allis shad</name>
    <dbReference type="NCBI Taxonomy" id="278164"/>
    <lineage>
        <taxon>Eukaryota</taxon>
        <taxon>Metazoa</taxon>
        <taxon>Chordata</taxon>
        <taxon>Craniata</taxon>
        <taxon>Vertebrata</taxon>
        <taxon>Euteleostomi</taxon>
        <taxon>Actinopterygii</taxon>
        <taxon>Neopterygii</taxon>
        <taxon>Teleostei</taxon>
        <taxon>Clupei</taxon>
        <taxon>Clupeiformes</taxon>
        <taxon>Clupeoidei</taxon>
        <taxon>Clupeidae</taxon>
        <taxon>Alosa</taxon>
    </lineage>
</organism>
<dbReference type="GO" id="GO:0005730">
    <property type="term" value="C:nucleolus"/>
    <property type="evidence" value="ECO:0007669"/>
    <property type="project" value="UniProtKB-SubCell"/>
</dbReference>
<dbReference type="GO" id="GO:0003723">
    <property type="term" value="F:RNA binding"/>
    <property type="evidence" value="ECO:0007669"/>
    <property type="project" value="TreeGrafter"/>
</dbReference>
<dbReference type="PANTHER" id="PTHR15633:SF2">
    <property type="entry name" value="NUCLEOLAR PROTEIN 11"/>
    <property type="match status" value="1"/>
</dbReference>
<keyword evidence="11" id="KW-1185">Reference proteome</keyword>
<dbReference type="EMBL" id="JADWDJ010000007">
    <property type="protein sequence ID" value="KAG5278872.1"/>
    <property type="molecule type" value="Genomic_DNA"/>
</dbReference>
<keyword evidence="4" id="KW-0010">Activator</keyword>
<dbReference type="SUPFAM" id="SSF101908">
    <property type="entry name" value="Putative isomerase YbhE"/>
    <property type="match status" value="1"/>
</dbReference>
<evidence type="ECO:0000256" key="7">
    <source>
        <dbReference type="SAM" id="MobiDB-lite"/>
    </source>
</evidence>
<accession>A0AAV6GZT6</accession>
<evidence type="ECO:0000256" key="2">
    <source>
        <dbReference type="ARBA" id="ARBA00022552"/>
    </source>
</evidence>
<feature type="region of interest" description="Disordered" evidence="7">
    <location>
        <begin position="535"/>
        <end position="578"/>
    </location>
</feature>
<dbReference type="PANTHER" id="PTHR15633">
    <property type="entry name" value="NUCLEOLAR PROTEIN 11"/>
    <property type="match status" value="1"/>
</dbReference>
<dbReference type="InterPro" id="IPR015943">
    <property type="entry name" value="WD40/YVTN_repeat-like_dom_sf"/>
</dbReference>
<name>A0AAV6GZT6_9TELE</name>
<dbReference type="AlphaFoldDB" id="A0AAV6GZT6"/>
<evidence type="ECO:0000256" key="5">
    <source>
        <dbReference type="ARBA" id="ARBA00023163"/>
    </source>
</evidence>
<keyword evidence="5" id="KW-0804">Transcription</keyword>
<evidence type="ECO:0000259" key="8">
    <source>
        <dbReference type="Pfam" id="PF08168"/>
    </source>
</evidence>
<sequence length="726" mass="79478">MAALFEGATLCALSVEQNNTESGIQGIELDRDDDHVVVTDSKRSVTLYKVSDQKPLGSWTMKQGQRITCPAVYNSKTGEYVVVTDDTVIRVWKDDDINIDKAFKATVSADVWRIHSAPGQEPVILFHRGATRFLDVLLAEPQQDMENVISDDEVIRWSNLITSGKQQWVLFITEQKGEHFLHVQSLGDMTRAAYRLESTGSAPLSFSASARSGNLHILSLYPDGCVYESAVPMRLPGGVRAEALPLPRTLLLRLPLGGGALASASAVSLDAAHVAVVGVPHPSAGAGKDYLCIWNTNFQTLQAGKEMAGRIYGQFWCYHRKLYVPHGKALSVIPFECQKSSLASALGKLKQSGGCEMAPPVPLPSWGAETHEDASAAGMETRRNKLTRKSHGASNVSVDQLIDQIKTGSEEDVQKAVASFISKSDLPALQLAVGSLASALVARSLAEPSYYPHKVLVQLVHTQCLSHSVCPDLLKLALEKKDFALCQFCLQAFPDIPEALTCACLNVFLSTPNSELETVALETDSVAFMEGLSAATAPEDEEDEGKGTRQNGFSTTASQEESSCEAQPTPHQKPKLPIPMPLDMTRPIGLHRAVLLNEILQTPYSESFLLPHLKELTTPHVILYLQYLQFLYVKYYQDINTQVPALRSPTMTQIIDWVCLLVDAHFTVLVMAPEAKELLSGLHGFVKAQMKLFTDLGKIEGSLHALKKVKKSKNNGQYSIEVIELF</sequence>
<evidence type="ECO:0000256" key="6">
    <source>
        <dbReference type="ARBA" id="ARBA00023242"/>
    </source>
</evidence>
<evidence type="ECO:0000256" key="4">
    <source>
        <dbReference type="ARBA" id="ARBA00023159"/>
    </source>
</evidence>
<keyword evidence="3" id="KW-0805">Transcription regulation</keyword>
<reference evidence="10" key="1">
    <citation type="submission" date="2020-10" db="EMBL/GenBank/DDBJ databases">
        <title>Chromosome-scale genome assembly of the Allis shad, Alosa alosa.</title>
        <authorList>
            <person name="Margot Z."/>
            <person name="Christophe K."/>
            <person name="Cabau C."/>
            <person name="Louis A."/>
            <person name="Berthelot C."/>
            <person name="Parey E."/>
            <person name="Roest Crollius H."/>
            <person name="Montfort J."/>
            <person name="Robinson-Rechavi M."/>
            <person name="Bucao C."/>
            <person name="Bouchez O."/>
            <person name="Gislard M."/>
            <person name="Lluch J."/>
            <person name="Milhes M."/>
            <person name="Lampietro C."/>
            <person name="Lopez Roques C."/>
            <person name="Donnadieu C."/>
            <person name="Braasch I."/>
            <person name="Desvignes T."/>
            <person name="Postlethwait J."/>
            <person name="Bobe J."/>
            <person name="Guiguen Y."/>
        </authorList>
    </citation>
    <scope>NUCLEOTIDE SEQUENCE</scope>
    <source>
        <strain evidence="10">M-15738</strain>
        <tissue evidence="10">Blood</tissue>
    </source>
</reference>
<gene>
    <name evidence="10" type="ORF">AALO_G00103650</name>
</gene>
<dbReference type="InterPro" id="IPR012584">
    <property type="entry name" value="NOL11_N"/>
</dbReference>
<evidence type="ECO:0000313" key="11">
    <source>
        <dbReference type="Proteomes" id="UP000823561"/>
    </source>
</evidence>
<evidence type="ECO:0000256" key="3">
    <source>
        <dbReference type="ARBA" id="ARBA00023015"/>
    </source>
</evidence>
<evidence type="ECO:0000313" key="10">
    <source>
        <dbReference type="EMBL" id="KAG5278872.1"/>
    </source>
</evidence>
<evidence type="ECO:0008006" key="12">
    <source>
        <dbReference type="Google" id="ProtNLM"/>
    </source>
</evidence>
<dbReference type="GO" id="GO:0030490">
    <property type="term" value="P:maturation of SSU-rRNA"/>
    <property type="evidence" value="ECO:0007669"/>
    <property type="project" value="InterPro"/>
</dbReference>